<sequence length="380" mass="44087">MATREANWQHEGHRVEWVFSVKDQTSNKPRFKARLCAKGFSQEKGVDYDEIFSPTTRYDSIRILLATAVKNNYKMLQFDVRTAFLYGDLHETIYMDPPEGANISDGQVCRLQKSLYGLKQASRCWNEKFNQFMFDQRFRRGEADKCVYRKSCSKSTIILILYVDDGLVVSSDEASLYSFLDELVKQFEITVMEPGHFVGMEILDETDEGNNRRILIHQSSYIRRMIEKFHMQDATPVGTPADPHVRLKKPDYDDHSEDSYPYREAVTLSTTEAEYVAASEATKEVTWIRQFLDDIGEPVQEPTNLKMDNQGALCLVKNPVFHKRTKHVDIKYHYTREKLEEGTISVSFVPSDLELADVFTKPTPRDHFHKLIFNLGMRKC</sequence>
<protein>
    <recommendedName>
        <fullName evidence="1">Reverse transcriptase Ty1/copia-type domain-containing protein</fullName>
    </recommendedName>
</protein>
<keyword evidence="3" id="KW-1185">Reference proteome</keyword>
<evidence type="ECO:0000259" key="1">
    <source>
        <dbReference type="Pfam" id="PF07727"/>
    </source>
</evidence>
<evidence type="ECO:0000313" key="2">
    <source>
        <dbReference type="EMBL" id="KAK7863118.1"/>
    </source>
</evidence>
<dbReference type="CDD" id="cd09272">
    <property type="entry name" value="RNase_HI_RT_Ty1"/>
    <property type="match status" value="1"/>
</dbReference>
<dbReference type="GO" id="GO:0071897">
    <property type="term" value="P:DNA biosynthetic process"/>
    <property type="evidence" value="ECO:0007669"/>
    <property type="project" value="UniProtKB-ARBA"/>
</dbReference>
<proteinExistence type="predicted"/>
<organism evidence="2 3">
    <name type="scientific">Gryllus longicercus</name>
    <dbReference type="NCBI Taxonomy" id="2509291"/>
    <lineage>
        <taxon>Eukaryota</taxon>
        <taxon>Metazoa</taxon>
        <taxon>Ecdysozoa</taxon>
        <taxon>Arthropoda</taxon>
        <taxon>Hexapoda</taxon>
        <taxon>Insecta</taxon>
        <taxon>Pterygota</taxon>
        <taxon>Neoptera</taxon>
        <taxon>Polyneoptera</taxon>
        <taxon>Orthoptera</taxon>
        <taxon>Ensifera</taxon>
        <taxon>Gryllidea</taxon>
        <taxon>Grylloidea</taxon>
        <taxon>Gryllidae</taxon>
        <taxon>Gryllinae</taxon>
        <taxon>Gryllus</taxon>
    </lineage>
</organism>
<dbReference type="PANTHER" id="PTHR11439">
    <property type="entry name" value="GAG-POL-RELATED RETROTRANSPOSON"/>
    <property type="match status" value="1"/>
</dbReference>
<dbReference type="SUPFAM" id="SSF56672">
    <property type="entry name" value="DNA/RNA polymerases"/>
    <property type="match status" value="1"/>
</dbReference>
<dbReference type="PANTHER" id="PTHR11439:SF467">
    <property type="entry name" value="INTEGRASE CATALYTIC DOMAIN-CONTAINING PROTEIN"/>
    <property type="match status" value="1"/>
</dbReference>
<accession>A0AAN9VTP7</accession>
<dbReference type="EMBL" id="JAZDUA010000239">
    <property type="protein sequence ID" value="KAK7863118.1"/>
    <property type="molecule type" value="Genomic_DNA"/>
</dbReference>
<dbReference type="Proteomes" id="UP001378592">
    <property type="component" value="Unassembled WGS sequence"/>
</dbReference>
<feature type="domain" description="Reverse transcriptase Ty1/copia-type" evidence="1">
    <location>
        <begin position="15"/>
        <end position="241"/>
    </location>
</feature>
<dbReference type="AlphaFoldDB" id="A0AAN9VTP7"/>
<reference evidence="2 3" key="1">
    <citation type="submission" date="2024-03" db="EMBL/GenBank/DDBJ databases">
        <title>The genome assembly and annotation of the cricket Gryllus longicercus Weissman &amp; Gray.</title>
        <authorList>
            <person name="Szrajer S."/>
            <person name="Gray D."/>
            <person name="Ylla G."/>
        </authorList>
    </citation>
    <scope>NUCLEOTIDE SEQUENCE [LARGE SCALE GENOMIC DNA]</scope>
    <source>
        <strain evidence="2">DAG 2021-001</strain>
        <tissue evidence="2">Whole body minus gut</tissue>
    </source>
</reference>
<dbReference type="Pfam" id="PF07727">
    <property type="entry name" value="RVT_2"/>
    <property type="match status" value="1"/>
</dbReference>
<name>A0AAN9VTP7_9ORTH</name>
<dbReference type="InterPro" id="IPR043502">
    <property type="entry name" value="DNA/RNA_pol_sf"/>
</dbReference>
<comment type="caution">
    <text evidence="2">The sequence shown here is derived from an EMBL/GenBank/DDBJ whole genome shotgun (WGS) entry which is preliminary data.</text>
</comment>
<gene>
    <name evidence="2" type="ORF">R5R35_002003</name>
</gene>
<evidence type="ECO:0000313" key="3">
    <source>
        <dbReference type="Proteomes" id="UP001378592"/>
    </source>
</evidence>
<dbReference type="InterPro" id="IPR013103">
    <property type="entry name" value="RVT_2"/>
</dbReference>